<sequence>MSSAQGKLIIGEASNKIKFWVEDEVESSGLSENVEHSWMKLEFEVHG</sequence>
<proteinExistence type="predicted"/>
<dbReference type="EMBL" id="AWWV01007212">
    <property type="protein sequence ID" value="OMO97520.1"/>
    <property type="molecule type" value="Genomic_DNA"/>
</dbReference>
<reference evidence="1 2" key="1">
    <citation type="submission" date="2013-09" db="EMBL/GenBank/DDBJ databases">
        <title>Corchorus capsularis genome sequencing.</title>
        <authorList>
            <person name="Alam M."/>
            <person name="Haque M.S."/>
            <person name="Islam M.S."/>
            <person name="Emdad E.M."/>
            <person name="Islam M.M."/>
            <person name="Ahmed B."/>
            <person name="Halim A."/>
            <person name="Hossen Q.M.M."/>
            <person name="Hossain M.Z."/>
            <person name="Ahmed R."/>
            <person name="Khan M.M."/>
            <person name="Islam R."/>
            <person name="Rashid M.M."/>
            <person name="Khan S.A."/>
            <person name="Rahman M.S."/>
            <person name="Alam M."/>
        </authorList>
    </citation>
    <scope>NUCLEOTIDE SEQUENCE [LARGE SCALE GENOMIC DNA]</scope>
    <source>
        <strain evidence="2">cv. CVL-1</strain>
        <tissue evidence="1">Whole seedling</tissue>
    </source>
</reference>
<comment type="caution">
    <text evidence="1">The sequence shown here is derived from an EMBL/GenBank/DDBJ whole genome shotgun (WGS) entry which is preliminary data.</text>
</comment>
<dbReference type="Gramene" id="OMO97520">
    <property type="protein sequence ID" value="OMO97520"/>
    <property type="gene ID" value="CCACVL1_04531"/>
</dbReference>
<keyword evidence="2" id="KW-1185">Reference proteome</keyword>
<gene>
    <name evidence="1" type="ORF">CCACVL1_04531</name>
</gene>
<evidence type="ECO:0000313" key="2">
    <source>
        <dbReference type="Proteomes" id="UP000188268"/>
    </source>
</evidence>
<accession>A0A1R3JRU3</accession>
<dbReference type="Proteomes" id="UP000188268">
    <property type="component" value="Unassembled WGS sequence"/>
</dbReference>
<protein>
    <submittedName>
        <fullName evidence="1">Uncharacterized protein</fullName>
    </submittedName>
</protein>
<name>A0A1R3JRU3_COCAP</name>
<organism evidence="1 2">
    <name type="scientific">Corchorus capsularis</name>
    <name type="common">Jute</name>
    <dbReference type="NCBI Taxonomy" id="210143"/>
    <lineage>
        <taxon>Eukaryota</taxon>
        <taxon>Viridiplantae</taxon>
        <taxon>Streptophyta</taxon>
        <taxon>Embryophyta</taxon>
        <taxon>Tracheophyta</taxon>
        <taxon>Spermatophyta</taxon>
        <taxon>Magnoliopsida</taxon>
        <taxon>eudicotyledons</taxon>
        <taxon>Gunneridae</taxon>
        <taxon>Pentapetalae</taxon>
        <taxon>rosids</taxon>
        <taxon>malvids</taxon>
        <taxon>Malvales</taxon>
        <taxon>Malvaceae</taxon>
        <taxon>Grewioideae</taxon>
        <taxon>Apeibeae</taxon>
        <taxon>Corchorus</taxon>
    </lineage>
</organism>
<dbReference type="AlphaFoldDB" id="A0A1R3JRU3"/>
<evidence type="ECO:0000313" key="1">
    <source>
        <dbReference type="EMBL" id="OMO97520.1"/>
    </source>
</evidence>